<dbReference type="InterPro" id="IPR010656">
    <property type="entry name" value="DctM"/>
</dbReference>
<keyword evidence="10" id="KW-1185">Reference proteome</keyword>
<feature type="transmembrane region" description="Helical" evidence="7">
    <location>
        <begin position="169"/>
        <end position="195"/>
    </location>
</feature>
<gene>
    <name evidence="9" type="ORF">SAMN05216456_0289</name>
</gene>
<feature type="transmembrane region" description="Helical" evidence="7">
    <location>
        <begin position="241"/>
        <end position="257"/>
    </location>
</feature>
<dbReference type="Proteomes" id="UP000199074">
    <property type="component" value="Unassembled WGS sequence"/>
</dbReference>
<feature type="transmembrane region" description="Helical" evidence="7">
    <location>
        <begin position="359"/>
        <end position="381"/>
    </location>
</feature>
<accession>A0A1I7MYI9</accession>
<proteinExistence type="inferred from homology"/>
<feature type="transmembrane region" description="Helical" evidence="7">
    <location>
        <begin position="57"/>
        <end position="79"/>
    </location>
</feature>
<dbReference type="RefSeq" id="WP_092419921.1">
    <property type="nucleotide sequence ID" value="NZ_FPCK01000001.1"/>
</dbReference>
<reference evidence="9 10" key="1">
    <citation type="submission" date="2016-10" db="EMBL/GenBank/DDBJ databases">
        <authorList>
            <person name="de Groot N.N."/>
        </authorList>
    </citation>
    <scope>NUCLEOTIDE SEQUENCE [LARGE SCALE GENOMIC DNA]</scope>
    <source>
        <strain evidence="9 10">IPL20</strain>
    </source>
</reference>
<evidence type="ECO:0000256" key="4">
    <source>
        <dbReference type="ARBA" id="ARBA00022692"/>
    </source>
</evidence>
<feature type="transmembrane region" description="Helical" evidence="7">
    <location>
        <begin position="99"/>
        <end position="124"/>
    </location>
</feature>
<dbReference type="GO" id="GO:0022857">
    <property type="term" value="F:transmembrane transporter activity"/>
    <property type="evidence" value="ECO:0007669"/>
    <property type="project" value="UniProtKB-UniRule"/>
</dbReference>
<evidence type="ECO:0000256" key="3">
    <source>
        <dbReference type="ARBA" id="ARBA00022519"/>
    </source>
</evidence>
<evidence type="ECO:0000313" key="10">
    <source>
        <dbReference type="Proteomes" id="UP000199074"/>
    </source>
</evidence>
<feature type="transmembrane region" description="Helical" evidence="7">
    <location>
        <begin position="336"/>
        <end position="353"/>
    </location>
</feature>
<comment type="function">
    <text evidence="7">Part of the tripartite ATP-independent periplasmic (TRAP) transport system.</text>
</comment>
<keyword evidence="6 7" id="KW-0472">Membrane</keyword>
<evidence type="ECO:0000256" key="5">
    <source>
        <dbReference type="ARBA" id="ARBA00022989"/>
    </source>
</evidence>
<evidence type="ECO:0000256" key="1">
    <source>
        <dbReference type="ARBA" id="ARBA00004429"/>
    </source>
</evidence>
<evidence type="ECO:0000256" key="2">
    <source>
        <dbReference type="ARBA" id="ARBA00022475"/>
    </source>
</evidence>
<dbReference type="OrthoDB" id="7824289at2"/>
<feature type="transmembrane region" description="Helical" evidence="7">
    <location>
        <begin position="216"/>
        <end position="235"/>
    </location>
</feature>
<dbReference type="InterPro" id="IPR004681">
    <property type="entry name" value="TRAP_DctM"/>
</dbReference>
<evidence type="ECO:0000256" key="7">
    <source>
        <dbReference type="RuleBase" id="RU369079"/>
    </source>
</evidence>
<comment type="subcellular location">
    <subcellularLocation>
        <location evidence="1 7">Cell inner membrane</location>
        <topology evidence="1 7">Multi-pass membrane protein</topology>
    </subcellularLocation>
</comment>
<dbReference type="Pfam" id="PF06808">
    <property type="entry name" value="DctM"/>
    <property type="match status" value="1"/>
</dbReference>
<keyword evidence="5 7" id="KW-1133">Transmembrane helix</keyword>
<keyword evidence="3 7" id="KW-0997">Cell inner membrane</keyword>
<name>A0A1I7MYI9_9HYPH</name>
<feature type="transmembrane region" description="Helical" evidence="7">
    <location>
        <begin position="6"/>
        <end position="30"/>
    </location>
</feature>
<sequence>MIIAAIVLGSLAFLFLGFEMLIVLGIPGILTKEFFYSTIPNIIYGQRIVGGINHSTLLAIPFFIFAAEIMSKGSIARYLTQMVGAFLGHRRGGMGLTTVATAAAFGSVSGSAPATVAALGGIVYPELKRQGYSDKFSLGLIVSSAEVALLIPPSITLIIYAWLTGTSVASLFAAGLVVGVFLSAVFCLYVLFYAFRNDIKGDPRMPWRERAKVMQRGLWALGLPVVMLGGIYTGVFTPTEAAAVSVVYALLVEMVVYRHMGVRDVVRVATGAAITTGTIFVLLAMGSIVAYFITLAQLPTLVIDFLAAIDANWVVFLLIVNLLFLVAGMFIDPNSTMLILVPALYPVAVSFGIDPVHFGIIVTLNTCIGMITPPFGLDIFVAASTLGESVVKIIRGITPFIIVNLIALVIISYLPDISMFLPRLLAP</sequence>
<keyword evidence="7" id="KW-0813">Transport</keyword>
<feature type="transmembrane region" description="Helical" evidence="7">
    <location>
        <begin position="393"/>
        <end position="414"/>
    </location>
</feature>
<keyword evidence="4 7" id="KW-0812">Transmembrane</keyword>
<dbReference type="STRING" id="429728.SAMN05216456_0289"/>
<dbReference type="PIRSF" id="PIRSF006066">
    <property type="entry name" value="HI0050"/>
    <property type="match status" value="1"/>
</dbReference>
<comment type="similarity">
    <text evidence="7">Belongs to the TRAP transporter large permease family.</text>
</comment>
<feature type="transmembrane region" description="Helical" evidence="7">
    <location>
        <begin position="269"/>
        <end position="293"/>
    </location>
</feature>
<comment type="subunit">
    <text evidence="7">The complex comprises the extracytoplasmic solute receptor protein and the two transmembrane proteins.</text>
</comment>
<feature type="transmembrane region" description="Helical" evidence="7">
    <location>
        <begin position="313"/>
        <end position="331"/>
    </location>
</feature>
<organism evidence="9 10">
    <name type="scientific">Devosia crocina</name>
    <dbReference type="NCBI Taxonomy" id="429728"/>
    <lineage>
        <taxon>Bacteria</taxon>
        <taxon>Pseudomonadati</taxon>
        <taxon>Pseudomonadota</taxon>
        <taxon>Alphaproteobacteria</taxon>
        <taxon>Hyphomicrobiales</taxon>
        <taxon>Devosiaceae</taxon>
        <taxon>Devosia</taxon>
    </lineage>
</organism>
<dbReference type="GO" id="GO:0005886">
    <property type="term" value="C:plasma membrane"/>
    <property type="evidence" value="ECO:0007669"/>
    <property type="project" value="UniProtKB-SubCell"/>
</dbReference>
<dbReference type="AlphaFoldDB" id="A0A1I7MYI9"/>
<dbReference type="NCBIfam" id="TIGR00786">
    <property type="entry name" value="dctM"/>
    <property type="match status" value="1"/>
</dbReference>
<keyword evidence="2" id="KW-1003">Cell membrane</keyword>
<dbReference type="EMBL" id="FPCK01000001">
    <property type="protein sequence ID" value="SFV27481.1"/>
    <property type="molecule type" value="Genomic_DNA"/>
</dbReference>
<dbReference type="PANTHER" id="PTHR33362:SF5">
    <property type="entry name" value="C4-DICARBOXYLATE TRAP TRANSPORTER LARGE PERMEASE PROTEIN DCTM"/>
    <property type="match status" value="1"/>
</dbReference>
<dbReference type="PANTHER" id="PTHR33362">
    <property type="entry name" value="SIALIC ACID TRAP TRANSPORTER PERMEASE PROTEIN SIAT-RELATED"/>
    <property type="match status" value="1"/>
</dbReference>
<evidence type="ECO:0000313" key="9">
    <source>
        <dbReference type="EMBL" id="SFV27481.1"/>
    </source>
</evidence>
<evidence type="ECO:0000259" key="8">
    <source>
        <dbReference type="Pfam" id="PF06808"/>
    </source>
</evidence>
<protein>
    <recommendedName>
        <fullName evidence="7">TRAP transporter large permease protein</fullName>
    </recommendedName>
</protein>
<feature type="transmembrane region" description="Helical" evidence="7">
    <location>
        <begin position="136"/>
        <end position="163"/>
    </location>
</feature>
<feature type="domain" description="TRAP C4-dicarboxylate transport system permease DctM subunit" evidence="8">
    <location>
        <begin position="11"/>
        <end position="416"/>
    </location>
</feature>
<evidence type="ECO:0000256" key="6">
    <source>
        <dbReference type="ARBA" id="ARBA00023136"/>
    </source>
</evidence>